<evidence type="ECO:0000313" key="3">
    <source>
        <dbReference type="EMBL" id="RKR93163.1"/>
    </source>
</evidence>
<feature type="transmembrane region" description="Helical" evidence="2">
    <location>
        <begin position="24"/>
        <end position="47"/>
    </location>
</feature>
<protein>
    <submittedName>
        <fullName evidence="3">Uncharacterized protein YjbI with pentapeptide repeats</fullName>
    </submittedName>
</protein>
<feature type="transmembrane region" description="Helical" evidence="2">
    <location>
        <begin position="114"/>
        <end position="135"/>
    </location>
</feature>
<keyword evidence="2" id="KW-0472">Membrane</keyword>
<evidence type="ECO:0000313" key="4">
    <source>
        <dbReference type="Proteomes" id="UP000277671"/>
    </source>
</evidence>
<gene>
    <name evidence="3" type="ORF">BDK92_7682</name>
</gene>
<dbReference type="Proteomes" id="UP000277671">
    <property type="component" value="Unassembled WGS sequence"/>
</dbReference>
<feature type="transmembrane region" description="Helical" evidence="2">
    <location>
        <begin position="74"/>
        <end position="94"/>
    </location>
</feature>
<accession>A0A495JVV8</accession>
<evidence type="ECO:0000256" key="1">
    <source>
        <dbReference type="SAM" id="MobiDB-lite"/>
    </source>
</evidence>
<name>A0A495JVV8_9ACTN</name>
<reference evidence="3 4" key="1">
    <citation type="submission" date="2018-10" db="EMBL/GenBank/DDBJ databases">
        <title>Sequencing the genomes of 1000 actinobacteria strains.</title>
        <authorList>
            <person name="Klenk H.-P."/>
        </authorList>
    </citation>
    <scope>NUCLEOTIDE SEQUENCE [LARGE SCALE GENOMIC DNA]</scope>
    <source>
        <strain evidence="3 4">DSM 45175</strain>
    </source>
</reference>
<keyword evidence="4" id="KW-1185">Reference proteome</keyword>
<evidence type="ECO:0000256" key="2">
    <source>
        <dbReference type="SAM" id="Phobius"/>
    </source>
</evidence>
<sequence length="515" mass="54961">MAAGGLGLLVVALALVPRPWWGALASGGSVLIPVAASLAVLAMGMLLRRRDGQGSEASAAPTTPDRQVRPLRSWVIPAGVAVVGVVTWAAVAWLQGSVPMVGDGVQRAQLRVESIRTGLTIGAAVAGAFALVLAFRRQQLAERTQQATEYDAGEKRVTELYVKAADQLGSDKAPVRLAGLYALERLAQDNPIHRQSIVEVICAYLRMPYTPPDTKPTTDDPAPATTDDTGPHNASVDPREERQVRLAAQRILAHHLRPTTQNKEPNPSYWGPTLVLDLAEANLINTDFTGCHLHNADFTSATFHGDTRFEGATFSDEAKFRFAMFIGGTISGDVMSLGDATFSRATFHDDAIFDYTTFHGGTDFDGAVFSGDAWFIEPTCYNGTSFSGVTFHGRAIFHSGTFRNGTAFAKTTFNGDADFAQVDFSHGAAFSLAYHNGIRFDGATFNGDAEFDGATLDGKEYGGPPAVELAALAHPSEYARLLNAQGASLGTIATKTGIPKTSLHRYLADAEPVPF</sequence>
<dbReference type="InterPro" id="IPR001646">
    <property type="entry name" value="5peptide_repeat"/>
</dbReference>
<feature type="region of interest" description="Disordered" evidence="1">
    <location>
        <begin position="211"/>
        <end position="240"/>
    </location>
</feature>
<organism evidence="3 4">
    <name type="scientific">Micromonospora pisi</name>
    <dbReference type="NCBI Taxonomy" id="589240"/>
    <lineage>
        <taxon>Bacteria</taxon>
        <taxon>Bacillati</taxon>
        <taxon>Actinomycetota</taxon>
        <taxon>Actinomycetes</taxon>
        <taxon>Micromonosporales</taxon>
        <taxon>Micromonosporaceae</taxon>
        <taxon>Micromonospora</taxon>
    </lineage>
</organism>
<dbReference type="Pfam" id="PF13576">
    <property type="entry name" value="Pentapeptide_3"/>
    <property type="match status" value="1"/>
</dbReference>
<dbReference type="AlphaFoldDB" id="A0A495JVV8"/>
<dbReference type="Gene3D" id="2.160.20.80">
    <property type="entry name" value="E3 ubiquitin-protein ligase SopA"/>
    <property type="match status" value="1"/>
</dbReference>
<comment type="caution">
    <text evidence="3">The sequence shown here is derived from an EMBL/GenBank/DDBJ whole genome shotgun (WGS) entry which is preliminary data.</text>
</comment>
<proteinExistence type="predicted"/>
<dbReference type="SUPFAM" id="SSF141571">
    <property type="entry name" value="Pentapeptide repeat-like"/>
    <property type="match status" value="1"/>
</dbReference>
<dbReference type="EMBL" id="RBKT01000001">
    <property type="protein sequence ID" value="RKR93163.1"/>
    <property type="molecule type" value="Genomic_DNA"/>
</dbReference>
<feature type="compositionally biased region" description="Low complexity" evidence="1">
    <location>
        <begin position="219"/>
        <end position="228"/>
    </location>
</feature>
<keyword evidence="2" id="KW-1133">Transmembrane helix</keyword>
<keyword evidence="2" id="KW-0812">Transmembrane</keyword>